<keyword evidence="4" id="KW-0560">Oxidoreductase</keyword>
<evidence type="ECO:0000313" key="10">
    <source>
        <dbReference type="EMBL" id="KAF6027471.1"/>
    </source>
</evidence>
<evidence type="ECO:0000313" key="11">
    <source>
        <dbReference type="Proteomes" id="UP000593567"/>
    </source>
</evidence>
<dbReference type="InterPro" id="IPR036249">
    <property type="entry name" value="Thioredoxin-like_sf"/>
</dbReference>
<name>A0A7J7JP73_BUGNE</name>
<evidence type="ECO:0000256" key="6">
    <source>
        <dbReference type="ARBA" id="ARBA00036482"/>
    </source>
</evidence>
<comment type="catalytic activity">
    <reaction evidence="6">
        <text>(12S)-hydroperoxy-(5Z,8Z,10E,14Z)-eicosatetraenoate + 2 glutathione = (12S)-hydroxy-(5Z,8Z,10E,14Z)-eicosatetraenoate + glutathione disulfide + H2O</text>
        <dbReference type="Rhea" id="RHEA:50708"/>
        <dbReference type="ChEBI" id="CHEBI:15377"/>
        <dbReference type="ChEBI" id="CHEBI:57444"/>
        <dbReference type="ChEBI" id="CHEBI:57925"/>
        <dbReference type="ChEBI" id="CHEBI:58297"/>
        <dbReference type="ChEBI" id="CHEBI:90680"/>
    </reaction>
    <physiologicalReaction direction="left-to-right" evidence="6">
        <dbReference type="Rhea" id="RHEA:50709"/>
    </physiologicalReaction>
</comment>
<organism evidence="10 11">
    <name type="scientific">Bugula neritina</name>
    <name type="common">Brown bryozoan</name>
    <name type="synonym">Sertularia neritina</name>
    <dbReference type="NCBI Taxonomy" id="10212"/>
    <lineage>
        <taxon>Eukaryota</taxon>
        <taxon>Metazoa</taxon>
        <taxon>Spiralia</taxon>
        <taxon>Lophotrochozoa</taxon>
        <taxon>Bryozoa</taxon>
        <taxon>Gymnolaemata</taxon>
        <taxon>Cheilostomatida</taxon>
        <taxon>Flustrina</taxon>
        <taxon>Buguloidea</taxon>
        <taxon>Bugulidae</taxon>
        <taxon>Bugula</taxon>
    </lineage>
</organism>
<dbReference type="GO" id="GO:0005739">
    <property type="term" value="C:mitochondrion"/>
    <property type="evidence" value="ECO:0007669"/>
    <property type="project" value="TreeGrafter"/>
</dbReference>
<dbReference type="Pfam" id="PF00255">
    <property type="entry name" value="GSHPx"/>
    <property type="match status" value="1"/>
</dbReference>
<dbReference type="GO" id="GO:0042542">
    <property type="term" value="P:response to hydrogen peroxide"/>
    <property type="evidence" value="ECO:0007669"/>
    <property type="project" value="TreeGrafter"/>
</dbReference>
<evidence type="ECO:0000256" key="8">
    <source>
        <dbReference type="ARBA" id="ARBA00040407"/>
    </source>
</evidence>
<dbReference type="GO" id="GO:0006749">
    <property type="term" value="P:glutathione metabolic process"/>
    <property type="evidence" value="ECO:0007669"/>
    <property type="project" value="TreeGrafter"/>
</dbReference>
<dbReference type="GO" id="GO:0004602">
    <property type="term" value="F:glutathione peroxidase activity"/>
    <property type="evidence" value="ECO:0007669"/>
    <property type="project" value="UniProtKB-EC"/>
</dbReference>
<evidence type="ECO:0000256" key="9">
    <source>
        <dbReference type="ARBA" id="ARBA00042292"/>
    </source>
</evidence>
<evidence type="ECO:0000256" key="5">
    <source>
        <dbReference type="ARBA" id="ARBA00036108"/>
    </source>
</evidence>
<dbReference type="GO" id="GO:0005829">
    <property type="term" value="C:cytosol"/>
    <property type="evidence" value="ECO:0007669"/>
    <property type="project" value="TreeGrafter"/>
</dbReference>
<dbReference type="EMBL" id="VXIV02002088">
    <property type="protein sequence ID" value="KAF6027471.1"/>
    <property type="molecule type" value="Genomic_DNA"/>
</dbReference>
<dbReference type="GO" id="GO:0042744">
    <property type="term" value="P:hydrogen peroxide catabolic process"/>
    <property type="evidence" value="ECO:0007669"/>
    <property type="project" value="TreeGrafter"/>
</dbReference>
<dbReference type="Gene3D" id="3.40.30.10">
    <property type="entry name" value="Glutaredoxin"/>
    <property type="match status" value="1"/>
</dbReference>
<dbReference type="EC" id="1.11.1.9" evidence="2"/>
<dbReference type="PANTHER" id="PTHR11592:SF41">
    <property type="entry name" value="GLUTATHIONE PEROXIDASE 1"/>
    <property type="match status" value="1"/>
</dbReference>
<dbReference type="InterPro" id="IPR000889">
    <property type="entry name" value="Glutathione_peroxidase"/>
</dbReference>
<comment type="subunit">
    <text evidence="7">Homotetramer. Interacts with MIEN1.</text>
</comment>
<keyword evidence="3" id="KW-0575">Peroxidase</keyword>
<comment type="catalytic activity">
    <reaction evidence="5">
        <text>2 glutathione + H2O2 = glutathione disulfide + 2 H2O</text>
        <dbReference type="Rhea" id="RHEA:16833"/>
        <dbReference type="ChEBI" id="CHEBI:15377"/>
        <dbReference type="ChEBI" id="CHEBI:16240"/>
        <dbReference type="ChEBI" id="CHEBI:57925"/>
        <dbReference type="ChEBI" id="CHEBI:58297"/>
        <dbReference type="EC" id="1.11.1.9"/>
    </reaction>
    <physiologicalReaction direction="left-to-right" evidence="5">
        <dbReference type="Rhea" id="RHEA:16834"/>
    </physiologicalReaction>
</comment>
<dbReference type="GO" id="GO:0010269">
    <property type="term" value="P:response to selenium ion"/>
    <property type="evidence" value="ECO:0007669"/>
    <property type="project" value="TreeGrafter"/>
</dbReference>
<comment type="similarity">
    <text evidence="1">Belongs to the glutathione peroxidase family.</text>
</comment>
<keyword evidence="11" id="KW-1185">Reference proteome</keyword>
<evidence type="ECO:0000256" key="3">
    <source>
        <dbReference type="ARBA" id="ARBA00022559"/>
    </source>
</evidence>
<proteinExistence type="inferred from homology"/>
<evidence type="ECO:0000256" key="1">
    <source>
        <dbReference type="ARBA" id="ARBA00006926"/>
    </source>
</evidence>
<gene>
    <name evidence="10" type="ORF">EB796_014233</name>
</gene>
<evidence type="ECO:0000256" key="7">
    <source>
        <dbReference type="ARBA" id="ARBA00038541"/>
    </source>
</evidence>
<sequence>MNDLQEKYHGQLAVLGFACNQFHHSDHCSAEDLLLVLRHIQPGNDFYPTFEVFNNVEVNGKNAHPLFRFLRESLPLPSDDLHTFVDSAVDITWSPVCRNDVASNFEKFIVAPNGKPYRRYSSNIQIVNLQNDVQALIEKFKDYKPPEL</sequence>
<reference evidence="10" key="1">
    <citation type="submission" date="2020-06" db="EMBL/GenBank/DDBJ databases">
        <title>Draft genome of Bugula neritina, a colonial animal packing powerful symbionts and potential medicines.</title>
        <authorList>
            <person name="Rayko M."/>
        </authorList>
    </citation>
    <scope>NUCLEOTIDE SEQUENCE [LARGE SCALE GENOMIC DNA]</scope>
    <source>
        <strain evidence="10">Kwan_BN1</strain>
    </source>
</reference>
<dbReference type="PIRSF" id="PIRSF000303">
    <property type="entry name" value="Glutathion_perox"/>
    <property type="match status" value="1"/>
</dbReference>
<evidence type="ECO:0000256" key="2">
    <source>
        <dbReference type="ARBA" id="ARBA00012310"/>
    </source>
</evidence>
<dbReference type="OrthoDB" id="446890at2759"/>
<accession>A0A7J7JP73</accession>
<dbReference type="SUPFAM" id="SSF52833">
    <property type="entry name" value="Thioredoxin-like"/>
    <property type="match status" value="1"/>
</dbReference>
<comment type="caution">
    <text evidence="10">The sequence shown here is derived from an EMBL/GenBank/DDBJ whole genome shotgun (WGS) entry which is preliminary data.</text>
</comment>
<protein>
    <recommendedName>
        <fullName evidence="8">Glutathione peroxidase 1</fullName>
        <ecNumber evidence="2">1.11.1.9</ecNumber>
    </recommendedName>
    <alternativeName>
        <fullName evidence="9">Cellular glutathione peroxidase</fullName>
    </alternativeName>
</protein>
<dbReference type="AlphaFoldDB" id="A0A7J7JP73"/>
<dbReference type="PANTHER" id="PTHR11592">
    <property type="entry name" value="GLUTATHIONE PEROXIDASE"/>
    <property type="match status" value="1"/>
</dbReference>
<dbReference type="PROSITE" id="PS51257">
    <property type="entry name" value="PROKAR_LIPOPROTEIN"/>
    <property type="match status" value="1"/>
</dbReference>
<dbReference type="Proteomes" id="UP000593567">
    <property type="component" value="Unassembled WGS sequence"/>
</dbReference>
<dbReference type="PROSITE" id="PS51355">
    <property type="entry name" value="GLUTATHIONE_PEROXID_3"/>
    <property type="match status" value="1"/>
</dbReference>
<evidence type="ECO:0000256" key="4">
    <source>
        <dbReference type="ARBA" id="ARBA00023002"/>
    </source>
</evidence>